<protein>
    <submittedName>
        <fullName evidence="3">Uncharacterized protein</fullName>
    </submittedName>
</protein>
<name>K2RPZ1_MACPH</name>
<proteinExistence type="predicted"/>
<evidence type="ECO:0000256" key="2">
    <source>
        <dbReference type="SAM" id="MobiDB-lite"/>
    </source>
</evidence>
<dbReference type="OrthoDB" id="3553547at2759"/>
<dbReference type="EMBL" id="AHHD01000336">
    <property type="protein sequence ID" value="EKG14857.1"/>
    <property type="molecule type" value="Genomic_DNA"/>
</dbReference>
<comment type="caution">
    <text evidence="3">The sequence shown here is derived from an EMBL/GenBank/DDBJ whole genome shotgun (WGS) entry which is preliminary data.</text>
</comment>
<feature type="region of interest" description="Disordered" evidence="2">
    <location>
        <begin position="269"/>
        <end position="299"/>
    </location>
</feature>
<evidence type="ECO:0000313" key="3">
    <source>
        <dbReference type="EMBL" id="EKG14857.1"/>
    </source>
</evidence>
<dbReference type="VEuPathDB" id="FungiDB:MPH_07980"/>
<dbReference type="HOGENOM" id="CLU_930892_0_0_1"/>
<feature type="coiled-coil region" evidence="1">
    <location>
        <begin position="1"/>
        <end position="75"/>
    </location>
</feature>
<dbReference type="AlphaFoldDB" id="K2RPZ1"/>
<dbReference type="Proteomes" id="UP000007129">
    <property type="component" value="Unassembled WGS sequence"/>
</dbReference>
<organism evidence="3 4">
    <name type="scientific">Macrophomina phaseolina (strain MS6)</name>
    <name type="common">Charcoal rot fungus</name>
    <dbReference type="NCBI Taxonomy" id="1126212"/>
    <lineage>
        <taxon>Eukaryota</taxon>
        <taxon>Fungi</taxon>
        <taxon>Dikarya</taxon>
        <taxon>Ascomycota</taxon>
        <taxon>Pezizomycotina</taxon>
        <taxon>Dothideomycetes</taxon>
        <taxon>Dothideomycetes incertae sedis</taxon>
        <taxon>Botryosphaeriales</taxon>
        <taxon>Botryosphaeriaceae</taxon>
        <taxon>Macrophomina</taxon>
    </lineage>
</organism>
<evidence type="ECO:0000256" key="1">
    <source>
        <dbReference type="SAM" id="Coils"/>
    </source>
</evidence>
<gene>
    <name evidence="3" type="ORF">MPH_07980</name>
</gene>
<feature type="region of interest" description="Disordered" evidence="2">
    <location>
        <begin position="176"/>
        <end position="219"/>
    </location>
</feature>
<reference evidence="3 4" key="1">
    <citation type="journal article" date="2012" name="BMC Genomics">
        <title>Tools to kill: Genome of one of the most destructive plant pathogenic fungi Macrophomina phaseolina.</title>
        <authorList>
            <person name="Islam M.S."/>
            <person name="Haque M.S."/>
            <person name="Islam M.M."/>
            <person name="Emdad E.M."/>
            <person name="Halim A."/>
            <person name="Hossen Q.M.M."/>
            <person name="Hossain M.Z."/>
            <person name="Ahmed B."/>
            <person name="Rahim S."/>
            <person name="Rahman M.S."/>
            <person name="Alam M.M."/>
            <person name="Hou S."/>
            <person name="Wan X."/>
            <person name="Saito J.A."/>
            <person name="Alam M."/>
        </authorList>
    </citation>
    <scope>NUCLEOTIDE SEQUENCE [LARGE SCALE GENOMIC DNA]</scope>
    <source>
        <strain evidence="3 4">MS6</strain>
    </source>
</reference>
<evidence type="ECO:0000313" key="4">
    <source>
        <dbReference type="Proteomes" id="UP000007129"/>
    </source>
</evidence>
<feature type="compositionally biased region" description="Basic and acidic residues" evidence="2">
    <location>
        <begin position="287"/>
        <end position="299"/>
    </location>
</feature>
<accession>K2RPZ1</accession>
<sequence length="299" mass="34818">MMTERRNLIKLREQLQDFRAKARHTEVELVAELRRSVINARQNNPAALYELYQEHEEAQDKIGVLEENYASREMEYDLTECKFHREESDFYSSLIEDLCDIGIVPLTPISYRPAPSRPATPPDSWFTSASFALFDQECITNELETSDVEQDNVSSEDADSYMGRLRRVIKDAETLEHRKMPVERRASDPATSTELQRHDQSKRQPRPSSETELAQLRPKFPTRRGQISQWILESLKESSLQKALAKSQLSSQDIDDREWWKLLKKSWGENDEPAQSEMSDVCYLNENETKEQEGNVRTK</sequence>
<keyword evidence="1" id="KW-0175">Coiled coil</keyword>
<dbReference type="InParanoid" id="K2RPZ1"/>
<feature type="compositionally biased region" description="Basic and acidic residues" evidence="2">
    <location>
        <begin position="176"/>
        <end position="187"/>
    </location>
</feature>